<proteinExistence type="predicted"/>
<comment type="caution">
    <text evidence="1">The sequence shown here is derived from an EMBL/GenBank/DDBJ whole genome shotgun (WGS) entry which is preliminary data.</text>
</comment>
<keyword evidence="2" id="KW-1185">Reference proteome</keyword>
<dbReference type="Gene3D" id="2.60.120.580">
    <property type="entry name" value="Acetamidase/Formamidase-like domains"/>
    <property type="match status" value="2"/>
</dbReference>
<gene>
    <name evidence="1" type="ORF">PVAG01_07605</name>
</gene>
<dbReference type="Proteomes" id="UP001629113">
    <property type="component" value="Unassembled WGS sequence"/>
</dbReference>
<dbReference type="EMBL" id="JBFCZG010000006">
    <property type="protein sequence ID" value="KAL3421160.1"/>
    <property type="molecule type" value="Genomic_DNA"/>
</dbReference>
<reference evidence="1 2" key="1">
    <citation type="submission" date="2024-06" db="EMBL/GenBank/DDBJ databases">
        <title>Complete genome of Phlyctema vagabunda strain 19-DSS-EL-015.</title>
        <authorList>
            <person name="Fiorenzani C."/>
        </authorList>
    </citation>
    <scope>NUCLEOTIDE SEQUENCE [LARGE SCALE GENOMIC DNA]</scope>
    <source>
        <strain evidence="1 2">19-DSS-EL-015</strain>
    </source>
</reference>
<accession>A0ABR4PD09</accession>
<dbReference type="Gene3D" id="3.10.28.20">
    <property type="entry name" value="Acetamidase/Formamidase-like domains"/>
    <property type="match status" value="1"/>
</dbReference>
<dbReference type="Pfam" id="PF03069">
    <property type="entry name" value="FmdA_AmdA"/>
    <property type="match status" value="2"/>
</dbReference>
<dbReference type="SUPFAM" id="SSF141130">
    <property type="entry name" value="Acetamidase/Formamidase-like"/>
    <property type="match status" value="1"/>
</dbReference>
<sequence>MKYHDISISEPHFGILELSYYLYCITHSKVSTRNLISKNPKAAGKMAHSFHQHHQHISHTEKSNIHLKWDNSLKPVITIDSGSTISLDLLDGGHNQFTATSTSSDISKYDFALGDPAVGPIFVNGASPGDVLKVEFLELSVADFGWTCIFPDFGLLSNEFLEPELKIWDLKTHREEGYAVFKEGIHIPLKPFLGVVGLAHEQDGQFSTIPPYDTGGNIDCKYITQGSTLYLPVQVEGALLSCGDGHAAQGDGEVCGTAIETSMKASIRVTVEKSKPWVKSPHYLTASETKASVSKGEYAALGIDPDLREASRKALRSLVDWLVGDKGLTRTEAYMLASVAADLKIAEAVDMPHYAVACALPLNVFVGKEYQ</sequence>
<name>A0ABR4PD09_9HELO</name>
<protein>
    <submittedName>
        <fullName evidence="1">Acetamidase formamidase</fullName>
    </submittedName>
</protein>
<dbReference type="PANTHER" id="PTHR31891:SF1">
    <property type="entry name" value="FORMAMIDASE C869.04-RELATED"/>
    <property type="match status" value="1"/>
</dbReference>
<dbReference type="PANTHER" id="PTHR31891">
    <property type="entry name" value="FORMAMIDASE C869.04-RELATED"/>
    <property type="match status" value="1"/>
</dbReference>
<dbReference type="InterPro" id="IPR004304">
    <property type="entry name" value="FmdA_AmdA"/>
</dbReference>
<evidence type="ECO:0000313" key="2">
    <source>
        <dbReference type="Proteomes" id="UP001629113"/>
    </source>
</evidence>
<evidence type="ECO:0000313" key="1">
    <source>
        <dbReference type="EMBL" id="KAL3421160.1"/>
    </source>
</evidence>
<organism evidence="1 2">
    <name type="scientific">Phlyctema vagabunda</name>
    <dbReference type="NCBI Taxonomy" id="108571"/>
    <lineage>
        <taxon>Eukaryota</taxon>
        <taxon>Fungi</taxon>
        <taxon>Dikarya</taxon>
        <taxon>Ascomycota</taxon>
        <taxon>Pezizomycotina</taxon>
        <taxon>Leotiomycetes</taxon>
        <taxon>Helotiales</taxon>
        <taxon>Dermateaceae</taxon>
        <taxon>Phlyctema</taxon>
    </lineage>
</organism>